<protein>
    <submittedName>
        <fullName evidence="2">Uncharacterized protein</fullName>
    </submittedName>
</protein>
<keyword evidence="3" id="KW-1185">Reference proteome</keyword>
<sequence length="155" mass="16101">MLHLPTPDATAKLLASLLGRPVKVGAGKVDDAKLTIAGTYRSGDIANAAMCLMDAGFGAYAGAALSLLPVAVATGYVKKGRLEEDILDNCGEVLNVCSRLFTSDDQHRVTLDTRHFAPEPLPPAATALLAGGKRLDLVLDIDKYGSGMLVLAVPG</sequence>
<evidence type="ECO:0000256" key="1">
    <source>
        <dbReference type="SAM" id="Phobius"/>
    </source>
</evidence>
<evidence type="ECO:0000313" key="3">
    <source>
        <dbReference type="Proteomes" id="UP000295765"/>
    </source>
</evidence>
<accession>A0A4R2L971</accession>
<keyword evidence="1" id="KW-1133">Transmembrane helix</keyword>
<gene>
    <name evidence="2" type="ORF">EV699_1028</name>
</gene>
<keyword evidence="1" id="KW-0472">Membrane</keyword>
<feature type="transmembrane region" description="Helical" evidence="1">
    <location>
        <begin position="57"/>
        <end position="77"/>
    </location>
</feature>
<organism evidence="2 3">
    <name type="scientific">Plasticicumulans lactativorans</name>
    <dbReference type="NCBI Taxonomy" id="1133106"/>
    <lineage>
        <taxon>Bacteria</taxon>
        <taxon>Pseudomonadati</taxon>
        <taxon>Pseudomonadota</taxon>
        <taxon>Gammaproteobacteria</taxon>
        <taxon>Candidatus Competibacteraceae</taxon>
        <taxon>Plasticicumulans</taxon>
    </lineage>
</organism>
<dbReference type="EMBL" id="SLWY01000002">
    <property type="protein sequence ID" value="TCO83311.1"/>
    <property type="molecule type" value="Genomic_DNA"/>
</dbReference>
<dbReference type="Proteomes" id="UP000295765">
    <property type="component" value="Unassembled WGS sequence"/>
</dbReference>
<proteinExistence type="predicted"/>
<name>A0A4R2L971_9GAMM</name>
<dbReference type="OrthoDB" id="6717732at2"/>
<keyword evidence="1" id="KW-0812">Transmembrane</keyword>
<evidence type="ECO:0000313" key="2">
    <source>
        <dbReference type="EMBL" id="TCO83311.1"/>
    </source>
</evidence>
<dbReference type="RefSeq" id="WP_132538140.1">
    <property type="nucleotide sequence ID" value="NZ_SLWY01000002.1"/>
</dbReference>
<dbReference type="AlphaFoldDB" id="A0A4R2L971"/>
<comment type="caution">
    <text evidence="2">The sequence shown here is derived from an EMBL/GenBank/DDBJ whole genome shotgun (WGS) entry which is preliminary data.</text>
</comment>
<reference evidence="2 3" key="1">
    <citation type="submission" date="2019-03" db="EMBL/GenBank/DDBJ databases">
        <title>Genomic Encyclopedia of Type Strains, Phase IV (KMG-IV): sequencing the most valuable type-strain genomes for metagenomic binning, comparative biology and taxonomic classification.</title>
        <authorList>
            <person name="Goeker M."/>
        </authorList>
    </citation>
    <scope>NUCLEOTIDE SEQUENCE [LARGE SCALE GENOMIC DNA]</scope>
    <source>
        <strain evidence="2 3">DSM 25287</strain>
    </source>
</reference>